<sequence length="411" mass="45425">MPNRRVLIVHQNFPGQFGQIAQALLARGDQVAAIGGPTARQMEGVMVAQWSAEKGTTPGIYYQAVRAEADLIRATGAARAALTLQKHGFAPDVIVAHPAWGETLHLRTIFPDVPQLLFGELYYKARGLDSDFDPEFDQPSLGSDLRINAKNATVMLAYANADRIVCPTRFQAGLLPPLLQPLIETIHEGVDTDRAKRRPGAVLELPNGARLDGSTPVITFINRRFERLRGFHVFMRALPEFLAACPEAQVVLIGEEKGVSYGGPLPDGQEWKDRMLAEVGDRLDLSRVHFLGRVEHSRMVDALSISWGHVYYTYPFVLSWSLLEAMACECLIIGSDTAPVRELVQHGANGVLCDFFDIPALTAAMVRAVREPQAFAAMRKAARETVVPRYDGRRTGVPAWLELIDRVALRR</sequence>
<organism evidence="3 4">
    <name type="scientific">Rhizorhabdus dicambivorans</name>
    <dbReference type="NCBI Taxonomy" id="1850238"/>
    <lineage>
        <taxon>Bacteria</taxon>
        <taxon>Pseudomonadati</taxon>
        <taxon>Pseudomonadota</taxon>
        <taxon>Alphaproteobacteria</taxon>
        <taxon>Sphingomonadales</taxon>
        <taxon>Sphingomonadaceae</taxon>
        <taxon>Rhizorhabdus</taxon>
    </lineage>
</organism>
<dbReference type="AlphaFoldDB" id="A0A2A4FPX8"/>
<evidence type="ECO:0000313" key="3">
    <source>
        <dbReference type="EMBL" id="PCE40227.1"/>
    </source>
</evidence>
<dbReference type="SUPFAM" id="SSF53756">
    <property type="entry name" value="UDP-Glycosyltransferase/glycogen phosphorylase"/>
    <property type="match status" value="1"/>
</dbReference>
<dbReference type="Pfam" id="PF00534">
    <property type="entry name" value="Glycos_transf_1"/>
    <property type="match status" value="1"/>
</dbReference>
<comment type="caution">
    <text evidence="3">The sequence shown here is derived from an EMBL/GenBank/DDBJ whole genome shotgun (WGS) entry which is preliminary data.</text>
</comment>
<proteinExistence type="predicted"/>
<evidence type="ECO:0000259" key="1">
    <source>
        <dbReference type="Pfam" id="PF00534"/>
    </source>
</evidence>
<dbReference type="KEGG" id="rdi:CMV14_06200"/>
<name>A0A2A4FPX8_9SPHN</name>
<feature type="domain" description="Glycosyl transferase family 1" evidence="1">
    <location>
        <begin position="212"/>
        <end position="384"/>
    </location>
</feature>
<dbReference type="Pfam" id="PF12000">
    <property type="entry name" value="Glyco_trans_4_3"/>
    <property type="match status" value="1"/>
</dbReference>
<dbReference type="OrthoDB" id="9793726at2"/>
<reference evidence="3 4" key="1">
    <citation type="submission" date="2017-09" db="EMBL/GenBank/DDBJ databases">
        <title>The Catabolism of 3,6-Dichlorosalicylic acid is Initiated by the Cytochrome P450 Monooxygenase DsmABC in Rhizorhabdus dicambivorans Ndbn-20.</title>
        <authorList>
            <person name="Na L."/>
        </authorList>
    </citation>
    <scope>NUCLEOTIDE SEQUENCE [LARGE SCALE GENOMIC DNA]</scope>
    <source>
        <strain evidence="3 4">Ndbn-20m</strain>
    </source>
</reference>
<protein>
    <submittedName>
        <fullName evidence="3">Group 1 glycosyl transferase</fullName>
    </submittedName>
</protein>
<dbReference type="Proteomes" id="UP000218934">
    <property type="component" value="Unassembled WGS sequence"/>
</dbReference>
<evidence type="ECO:0000313" key="4">
    <source>
        <dbReference type="Proteomes" id="UP000218934"/>
    </source>
</evidence>
<dbReference type="EMBL" id="NWUF01000032">
    <property type="protein sequence ID" value="PCE40227.1"/>
    <property type="molecule type" value="Genomic_DNA"/>
</dbReference>
<dbReference type="InterPro" id="IPR022623">
    <property type="entry name" value="Glyco_trans_4"/>
</dbReference>
<accession>A0A2A4FPX8</accession>
<keyword evidence="4" id="KW-1185">Reference proteome</keyword>
<dbReference type="Gene3D" id="3.40.50.2000">
    <property type="entry name" value="Glycogen Phosphorylase B"/>
    <property type="match status" value="2"/>
</dbReference>
<feature type="domain" description="Glycosyl transferase family 4" evidence="2">
    <location>
        <begin position="28"/>
        <end position="194"/>
    </location>
</feature>
<keyword evidence="3" id="KW-0808">Transferase</keyword>
<gene>
    <name evidence="3" type="ORF">COO09_21370</name>
</gene>
<evidence type="ECO:0000259" key="2">
    <source>
        <dbReference type="Pfam" id="PF12000"/>
    </source>
</evidence>
<dbReference type="PANTHER" id="PTHR12526">
    <property type="entry name" value="GLYCOSYLTRANSFERASE"/>
    <property type="match status" value="1"/>
</dbReference>
<dbReference type="InterPro" id="IPR001296">
    <property type="entry name" value="Glyco_trans_1"/>
</dbReference>
<dbReference type="GO" id="GO:0016757">
    <property type="term" value="F:glycosyltransferase activity"/>
    <property type="evidence" value="ECO:0007669"/>
    <property type="project" value="InterPro"/>
</dbReference>
<dbReference type="RefSeq" id="WP_066968152.1">
    <property type="nucleotide sequence ID" value="NZ_CP023449.1"/>
</dbReference>